<dbReference type="EMBL" id="JAOXHL010000002">
    <property type="protein sequence ID" value="MCV3728595.1"/>
    <property type="molecule type" value="Genomic_DNA"/>
</dbReference>
<dbReference type="CDD" id="cd02440">
    <property type="entry name" value="AdoMet_MTases"/>
    <property type="match status" value="1"/>
</dbReference>
<dbReference type="SUPFAM" id="SSF53335">
    <property type="entry name" value="S-adenosyl-L-methionine-dependent methyltransferases"/>
    <property type="match status" value="1"/>
</dbReference>
<name>A0ABT3BMZ0_9BACT</name>
<dbReference type="InterPro" id="IPR013216">
    <property type="entry name" value="Methyltransf_11"/>
</dbReference>
<sequence>MSKTEQKDIKLTNDSFGNPTNDEAGYNLLKDMNQHHQTIASWGFSQFEIKADDICLDAGCGGGANIMYMAQRAAHVTGIDISAMSCKVSQEVNDLDIKNNRVNILQSSIEDFKGADESFSLVTAFCTIYFWNNRLGAFQNIYRMLKPNGRFCLIASGHQKQLEWRHVPDLKVVSEYVLMAEINQAGFSDITISFEPTNGYIVIQAIKK</sequence>
<dbReference type="InterPro" id="IPR029063">
    <property type="entry name" value="SAM-dependent_MTases_sf"/>
</dbReference>
<gene>
    <name evidence="2" type="ORF">OF376_02305</name>
</gene>
<dbReference type="Pfam" id="PF08241">
    <property type="entry name" value="Methyltransf_11"/>
    <property type="match status" value="1"/>
</dbReference>
<dbReference type="GO" id="GO:0032259">
    <property type="term" value="P:methylation"/>
    <property type="evidence" value="ECO:0007669"/>
    <property type="project" value="UniProtKB-KW"/>
</dbReference>
<keyword evidence="2" id="KW-0489">Methyltransferase</keyword>
<keyword evidence="2" id="KW-0808">Transferase</keyword>
<accession>A0ABT3BMZ0</accession>
<dbReference type="Proteomes" id="UP001208245">
    <property type="component" value="Unassembled WGS sequence"/>
</dbReference>
<evidence type="ECO:0000313" key="2">
    <source>
        <dbReference type="EMBL" id="MCV3728595.1"/>
    </source>
</evidence>
<feature type="domain" description="Methyltransferase type 11" evidence="1">
    <location>
        <begin position="56"/>
        <end position="152"/>
    </location>
</feature>
<proteinExistence type="predicted"/>
<keyword evidence="3" id="KW-1185">Reference proteome</keyword>
<organism evidence="2 3">
    <name type="scientific">Ureaplasma miroungigenitalium</name>
    <dbReference type="NCBI Taxonomy" id="1042321"/>
    <lineage>
        <taxon>Bacteria</taxon>
        <taxon>Bacillati</taxon>
        <taxon>Mycoplasmatota</taxon>
        <taxon>Mycoplasmoidales</taxon>
        <taxon>Mycoplasmoidaceae</taxon>
        <taxon>Ureaplasma</taxon>
    </lineage>
</organism>
<protein>
    <submittedName>
        <fullName evidence="2">Class I SAM-dependent methyltransferase</fullName>
    </submittedName>
</protein>
<dbReference type="Gene3D" id="3.40.50.150">
    <property type="entry name" value="Vaccinia Virus protein VP39"/>
    <property type="match status" value="1"/>
</dbReference>
<reference evidence="2 3" key="1">
    <citation type="journal article" date="2020" name="Int. J. Syst. Evol. Microbiol.">
        <title>Ureaplasma miroungigenitalium sp. nov. isolated from northern elephant seals (Mirounga angustirostris) and Ureaplasma zalophigenitalium sp. nov. isolated from California sea lions (Zalophus californianus).</title>
        <authorList>
            <person name="Volokhov D.V."/>
            <person name="Gulland F.M."/>
            <person name="Gao Y."/>
            <person name="Chizhikov V.E."/>
        </authorList>
    </citation>
    <scope>NUCLEOTIDE SEQUENCE [LARGE SCALE GENOMIC DNA]</scope>
    <source>
        <strain evidence="2 3">ES3182-GEN</strain>
    </source>
</reference>
<dbReference type="PANTHER" id="PTHR43861">
    <property type="entry name" value="TRANS-ACONITATE 2-METHYLTRANSFERASE-RELATED"/>
    <property type="match status" value="1"/>
</dbReference>
<dbReference type="RefSeq" id="WP_263821909.1">
    <property type="nucleotide sequence ID" value="NZ_JAOXHK010000004.1"/>
</dbReference>
<comment type="caution">
    <text evidence="2">The sequence shown here is derived from an EMBL/GenBank/DDBJ whole genome shotgun (WGS) entry which is preliminary data.</text>
</comment>
<dbReference type="GO" id="GO:0008168">
    <property type="term" value="F:methyltransferase activity"/>
    <property type="evidence" value="ECO:0007669"/>
    <property type="project" value="UniProtKB-KW"/>
</dbReference>
<evidence type="ECO:0000313" key="3">
    <source>
        <dbReference type="Proteomes" id="UP001208245"/>
    </source>
</evidence>
<evidence type="ECO:0000259" key="1">
    <source>
        <dbReference type="Pfam" id="PF08241"/>
    </source>
</evidence>